<evidence type="ECO:0008006" key="4">
    <source>
        <dbReference type="Google" id="ProtNLM"/>
    </source>
</evidence>
<dbReference type="PATRIC" id="fig|391937.3.peg.125"/>
<proteinExistence type="predicted"/>
<dbReference type="OrthoDB" id="7173889at2"/>
<reference evidence="2 3" key="1">
    <citation type="journal article" date="2012" name="J. Bacteriol.">
        <title>Genome Sequence of Nitratireductor pacificus Type Strain pht-3B.</title>
        <authorList>
            <person name="Lai Q."/>
            <person name="Li G."/>
            <person name="Shao Z."/>
        </authorList>
    </citation>
    <scope>NUCLEOTIDE SEQUENCE [LARGE SCALE GENOMIC DNA]</scope>
    <source>
        <strain evidence="3">pht-3B</strain>
    </source>
</reference>
<feature type="region of interest" description="Disordered" evidence="1">
    <location>
        <begin position="1"/>
        <end position="65"/>
    </location>
</feature>
<keyword evidence="3" id="KW-1185">Reference proteome</keyword>
<dbReference type="STRING" id="391937.NA2_00600"/>
<accession>K2MTV5</accession>
<dbReference type="eggNOG" id="ENOG50339KS">
    <property type="taxonomic scope" value="Bacteria"/>
</dbReference>
<gene>
    <name evidence="2" type="ORF">NA2_00600</name>
</gene>
<evidence type="ECO:0000313" key="3">
    <source>
        <dbReference type="Proteomes" id="UP000006786"/>
    </source>
</evidence>
<organism evidence="2 3">
    <name type="scientific">Nitratireductor pacificus pht-3B</name>
    <dbReference type="NCBI Taxonomy" id="391937"/>
    <lineage>
        <taxon>Bacteria</taxon>
        <taxon>Pseudomonadati</taxon>
        <taxon>Pseudomonadota</taxon>
        <taxon>Alphaproteobacteria</taxon>
        <taxon>Hyphomicrobiales</taxon>
        <taxon>Phyllobacteriaceae</taxon>
        <taxon>Nitratireductor</taxon>
    </lineage>
</organism>
<dbReference type="Proteomes" id="UP000006786">
    <property type="component" value="Unassembled WGS sequence"/>
</dbReference>
<feature type="compositionally biased region" description="Basic and acidic residues" evidence="1">
    <location>
        <begin position="15"/>
        <end position="43"/>
    </location>
</feature>
<sequence length="65" mass="7271">MGDLINLRQRRKQKAREDKESRAAENRLLHGRSKAEKNLEAARKAASAAQIEAHRRVPPDGADSP</sequence>
<evidence type="ECO:0000313" key="2">
    <source>
        <dbReference type="EMBL" id="EKF20832.1"/>
    </source>
</evidence>
<dbReference type="Pfam" id="PF13770">
    <property type="entry name" value="DUF4169"/>
    <property type="match status" value="1"/>
</dbReference>
<dbReference type="RefSeq" id="WP_008593035.1">
    <property type="nucleotide sequence ID" value="NZ_AMRM01000001.1"/>
</dbReference>
<dbReference type="EMBL" id="AMRM01000001">
    <property type="protein sequence ID" value="EKF20832.1"/>
    <property type="molecule type" value="Genomic_DNA"/>
</dbReference>
<protein>
    <recommendedName>
        <fullName evidence="4">DUF4169 family protein</fullName>
    </recommendedName>
</protein>
<dbReference type="InterPro" id="IPR025227">
    <property type="entry name" value="DUF4169"/>
</dbReference>
<evidence type="ECO:0000256" key="1">
    <source>
        <dbReference type="SAM" id="MobiDB-lite"/>
    </source>
</evidence>
<dbReference type="AlphaFoldDB" id="K2MTV5"/>
<name>K2MTV5_9HYPH</name>
<comment type="caution">
    <text evidence="2">The sequence shown here is derived from an EMBL/GenBank/DDBJ whole genome shotgun (WGS) entry which is preliminary data.</text>
</comment>